<feature type="domain" description="DUF4114" evidence="1">
    <location>
        <begin position="275"/>
        <end position="379"/>
    </location>
</feature>
<organism evidence="2 3">
    <name type="scientific">Pseudoponticoccus marisrubri</name>
    <dbReference type="NCBI Taxonomy" id="1685382"/>
    <lineage>
        <taxon>Bacteria</taxon>
        <taxon>Pseudomonadati</taxon>
        <taxon>Pseudomonadota</taxon>
        <taxon>Alphaproteobacteria</taxon>
        <taxon>Rhodobacterales</taxon>
        <taxon>Roseobacteraceae</taxon>
        <taxon>Pseudoponticoccus</taxon>
    </lineage>
</organism>
<proteinExistence type="predicted"/>
<evidence type="ECO:0000313" key="3">
    <source>
        <dbReference type="Proteomes" id="UP000054396"/>
    </source>
</evidence>
<evidence type="ECO:0000259" key="1">
    <source>
        <dbReference type="Pfam" id="PF13448"/>
    </source>
</evidence>
<dbReference type="Pfam" id="PF13448">
    <property type="entry name" value="DUF4114"/>
    <property type="match status" value="1"/>
</dbReference>
<dbReference type="AlphaFoldDB" id="A0A0W7WMB7"/>
<dbReference type="InterPro" id="IPR025193">
    <property type="entry name" value="DUF4114"/>
</dbReference>
<dbReference type="Proteomes" id="UP000054396">
    <property type="component" value="Unassembled WGS sequence"/>
</dbReference>
<protein>
    <recommendedName>
        <fullName evidence="1">DUF4114 domain-containing protein</fullName>
    </recommendedName>
</protein>
<name>A0A0W7WMB7_9RHOB</name>
<accession>A0A0W7WMB7</accession>
<reference evidence="2 3" key="1">
    <citation type="submission" date="2015-12" db="EMBL/GenBank/DDBJ databases">
        <authorList>
            <person name="Shamseldin A."/>
            <person name="Moawad H."/>
            <person name="Abd El-Rahim W.M."/>
            <person name="Sadowsky M.J."/>
        </authorList>
    </citation>
    <scope>NUCLEOTIDE SEQUENCE [LARGE SCALE GENOMIC DNA]</scope>
    <source>
        <strain evidence="2 3">SJ5A-1</strain>
    </source>
</reference>
<keyword evidence="3" id="KW-1185">Reference proteome</keyword>
<dbReference type="EMBL" id="LPXO01000003">
    <property type="protein sequence ID" value="KUF11671.1"/>
    <property type="molecule type" value="Genomic_DNA"/>
</dbReference>
<sequence>MGLADHDLALDYIDNEIDYFSNTSNYPIAWEAFGALAVQVPLEQGWNSIKIAVADIGDQEVDSSIYVTNLEFQTGDGVPVIVNGTVDQNNLDASDANETFNLADGIGSVSGTLSELRDDVISGFDQLKSLVFESVTFLRSQLSVFSGSAILEVDINQDGSPDSKVTLEGDFNAGDFMTARLETDTQVTFESFLTALQNRKAVDGSEINGIVNAEFLNGHNVTNMTVTFEANASAGFNNTVGYYEIDPTGQLVNVTILAANAKTASGPMDITVSDPDNDIGFFLVQDGGRRIDQAEFGADDFEFVSDGAGGFDLASQGIVLTGINVFFSHDAALNPDGMQHVLSGVSDDGEGALRIGFEDLMRNGKSDDDFQDVVLYVDIA</sequence>
<evidence type="ECO:0000313" key="2">
    <source>
        <dbReference type="EMBL" id="KUF11671.1"/>
    </source>
</evidence>
<comment type="caution">
    <text evidence="2">The sequence shown here is derived from an EMBL/GenBank/DDBJ whole genome shotgun (WGS) entry which is preliminary data.</text>
</comment>
<gene>
    <name evidence="2" type="ORF">AVJ23_07950</name>
</gene>